<feature type="compositionally biased region" description="Basic and acidic residues" evidence="1">
    <location>
        <begin position="147"/>
        <end position="157"/>
    </location>
</feature>
<feature type="region of interest" description="Disordered" evidence="1">
    <location>
        <begin position="807"/>
        <end position="828"/>
    </location>
</feature>
<name>A0ABN7T4J7_OIKDI</name>
<feature type="compositionally biased region" description="Low complexity" evidence="1">
    <location>
        <begin position="94"/>
        <end position="105"/>
    </location>
</feature>
<dbReference type="EMBL" id="OU015566">
    <property type="protein sequence ID" value="CAG5108528.1"/>
    <property type="molecule type" value="Genomic_DNA"/>
</dbReference>
<gene>
    <name evidence="2" type="ORF">OKIOD_LOCUS12605</name>
</gene>
<sequence>MPSPKRNYERANERPRDSSRERSEQRGQTGNRRNGGRGNRSRNGRGRRGWGGRNWSNNNRGNWSGSYNDRYNDWYDDRRGYSQNDDYYDEGYDDSYSNGNSFNSGSGYGDDYRVYRGRANTRQFNRGPRRGYRGGGRGRGRGRSNRNQRDENNERSSNHRNNQGNARNATRNDNDTPSKKRARDEENLPQEGRQLPADPTSQSNKKAKKDSVPRPKNAKFVDLSDEFKKIEAEKSPEKWDKYQDDGPLTSLEAVLHEDSQDKFEPDDLTPDETPLIMHEVKPTLEKKNPNTEYLTQSRKDLDKNPTSKSIIYEKLKLREPSSDLDDCWWRAMVDFREGLAASTRPLVMDLDHYPERWRSVEYAGHILLNATGKVLIDIFTKCNIRPADIRDAIVNDKQGRTTTMHGFRYTDETRNFTVKGIVFKTFRAFAIFVHFGGNAMAASEPLKYAYKLPFMATCWTQKEEDGEFVHECNLTHSGDFYDVVRKLVSRGWEFQRGKYLKLLTFHQNSSVLGVIPFKRIFDFAIKKMKFGRVDAGLERQRMGSNFTYQFVPISSEQRRVIGKGIIHPMLQTLTEAAEAVGFQCSLNPLYSIATDKLIQKLIKEQNKHADRCGPSMTASALEGFGGDKEKLAKAKMVTNAVSVACEMPKFQSAIDTTIGKCRRFVNLDTTVQDMKNNQEVHEVEIANLAEQQKSQHVNQTAFNIGILSQLGDIKTWVWENLSQAQREKYSKHSGVHDSNGVYKALEQAATYGSQESTMTKVARLGGCETDPNTIDRIEVNGKAHKIGSIFARDMGESRSQIQDSILGLLPDDKRRKRNPSNSQNEKQMMELSIHETFGHDIEMAGENTLLTGEMKSSSEQKKRNS</sequence>
<keyword evidence="3" id="KW-1185">Reference proteome</keyword>
<evidence type="ECO:0000256" key="1">
    <source>
        <dbReference type="SAM" id="MobiDB-lite"/>
    </source>
</evidence>
<feature type="compositionally biased region" description="Basic and acidic residues" evidence="1">
    <location>
        <begin position="170"/>
        <end position="186"/>
    </location>
</feature>
<organism evidence="2 3">
    <name type="scientific">Oikopleura dioica</name>
    <name type="common">Tunicate</name>
    <dbReference type="NCBI Taxonomy" id="34765"/>
    <lineage>
        <taxon>Eukaryota</taxon>
        <taxon>Metazoa</taxon>
        <taxon>Chordata</taxon>
        <taxon>Tunicata</taxon>
        <taxon>Appendicularia</taxon>
        <taxon>Copelata</taxon>
        <taxon>Oikopleuridae</taxon>
        <taxon>Oikopleura</taxon>
    </lineage>
</organism>
<feature type="region of interest" description="Disordered" evidence="1">
    <location>
        <begin position="1"/>
        <end position="220"/>
    </location>
</feature>
<feature type="compositionally biased region" description="Basic and acidic residues" evidence="1">
    <location>
        <begin position="1"/>
        <end position="25"/>
    </location>
</feature>
<feature type="compositionally biased region" description="Low complexity" evidence="1">
    <location>
        <begin position="53"/>
        <end position="69"/>
    </location>
</feature>
<evidence type="ECO:0000313" key="2">
    <source>
        <dbReference type="EMBL" id="CAG5108528.1"/>
    </source>
</evidence>
<dbReference type="Proteomes" id="UP001158576">
    <property type="component" value="Chromosome 1"/>
</dbReference>
<proteinExistence type="predicted"/>
<feature type="compositionally biased region" description="Basic residues" evidence="1">
    <location>
        <begin position="39"/>
        <end position="50"/>
    </location>
</feature>
<reference evidence="2 3" key="1">
    <citation type="submission" date="2021-04" db="EMBL/GenBank/DDBJ databases">
        <authorList>
            <person name="Bliznina A."/>
        </authorList>
    </citation>
    <scope>NUCLEOTIDE SEQUENCE [LARGE SCALE GENOMIC DNA]</scope>
</reference>
<protein>
    <submittedName>
        <fullName evidence="2">Oidioi.mRNA.OKI2018_I69.chr1.g3840.t1.cds</fullName>
    </submittedName>
</protein>
<feature type="compositionally biased region" description="Basic and acidic residues" evidence="1">
    <location>
        <begin position="70"/>
        <end position="80"/>
    </location>
</feature>
<evidence type="ECO:0000313" key="3">
    <source>
        <dbReference type="Proteomes" id="UP001158576"/>
    </source>
</evidence>
<accession>A0ABN7T4J7</accession>
<feature type="compositionally biased region" description="Basic residues" evidence="1">
    <location>
        <begin position="127"/>
        <end position="146"/>
    </location>
</feature>